<proteinExistence type="predicted"/>
<dbReference type="InterPro" id="IPR024724">
    <property type="entry name" value="MoaF_N"/>
</dbReference>
<dbReference type="Gene3D" id="2.40.128.20">
    <property type="match status" value="1"/>
</dbReference>
<sequence length="266" mass="30302">MKNEFPTVEELSNGFSEFKLEEAVELSNKEIKLFYEDGQKVVYQFLDKNCLRVTCEGEHVTSFACIYSAVSPRNNLYFVDFIQANGMSQSVTTVLDFNKMIATTLTATLPSREKADISQLVRAEMKLPMTSVSAQFTHASIGSEFTTKTEQHSFTAELIGKTISFRYSSNDIYEHIYLNEDFYSWHCVSGLEKGLCDTDRCYYLKLDENLYWFTWLEKVVPTIGTVIEDLAEGKMRSYGKICGYENYSTGAITNFQVGSYATELSK</sequence>
<protein>
    <submittedName>
        <fullName evidence="3">Molybdenum cofactor biosynthesis F family protein</fullName>
    </submittedName>
</protein>
<dbReference type="Proteomes" id="UP001163115">
    <property type="component" value="Chromosome"/>
</dbReference>
<evidence type="ECO:0000259" key="1">
    <source>
        <dbReference type="Pfam" id="PF10703"/>
    </source>
</evidence>
<dbReference type="InterPro" id="IPR012674">
    <property type="entry name" value="Calycin"/>
</dbReference>
<dbReference type="EMBL" id="CP113524">
    <property type="protein sequence ID" value="WAJ23258.1"/>
    <property type="molecule type" value="Genomic_DNA"/>
</dbReference>
<evidence type="ECO:0000259" key="2">
    <source>
        <dbReference type="Pfam" id="PF17409"/>
    </source>
</evidence>
<dbReference type="RefSeq" id="WP_268114751.1">
    <property type="nucleotide sequence ID" value="NZ_CP113524.1"/>
</dbReference>
<keyword evidence="4" id="KW-1185">Reference proteome</keyword>
<feature type="domain" description="MoaF C-terminal" evidence="2">
    <location>
        <begin position="153"/>
        <end position="265"/>
    </location>
</feature>
<evidence type="ECO:0000313" key="4">
    <source>
        <dbReference type="Proteomes" id="UP001163115"/>
    </source>
</evidence>
<dbReference type="Pfam" id="PF10703">
    <property type="entry name" value="MoaF"/>
    <property type="match status" value="1"/>
</dbReference>
<gene>
    <name evidence="3" type="ORF">OW255_17070</name>
</gene>
<evidence type="ECO:0000313" key="3">
    <source>
        <dbReference type="EMBL" id="WAJ23258.1"/>
    </source>
</evidence>
<organism evidence="3 4">
    <name type="scientific">Lacrimispora xylanolytica</name>
    <dbReference type="NCBI Taxonomy" id="29375"/>
    <lineage>
        <taxon>Bacteria</taxon>
        <taxon>Bacillati</taxon>
        <taxon>Bacillota</taxon>
        <taxon>Clostridia</taxon>
        <taxon>Lachnospirales</taxon>
        <taxon>Lachnospiraceae</taxon>
        <taxon>Lacrimispora</taxon>
    </lineage>
</organism>
<accession>A0ABY7AAE6</accession>
<dbReference type="InterPro" id="IPR035348">
    <property type="entry name" value="MoaF_C"/>
</dbReference>
<name>A0ABY7AAE6_9FIRM</name>
<reference evidence="3" key="1">
    <citation type="submission" date="2022-11" db="EMBL/GenBank/DDBJ databases">
        <title>Lacrimispora xylanolytica sy1, complete genome.</title>
        <authorList>
            <person name="Choi S."/>
        </authorList>
    </citation>
    <scope>NUCLEOTIDE SEQUENCE</scope>
    <source>
        <strain evidence="3">Sy1</strain>
    </source>
</reference>
<dbReference type="Pfam" id="PF17409">
    <property type="entry name" value="MoaF_C"/>
    <property type="match status" value="1"/>
</dbReference>
<feature type="domain" description="Molybdenum cofactor biosynthesis protein F N-terminal" evidence="1">
    <location>
        <begin position="4"/>
        <end position="110"/>
    </location>
</feature>